<dbReference type="PANTHER" id="PTHR13136">
    <property type="entry name" value="TESTIS DEVELOPMENT PROTEIN PRTD"/>
    <property type="match status" value="1"/>
</dbReference>
<gene>
    <name evidence="2" type="ORF">ACEG43_22505</name>
</gene>
<proteinExistence type="predicted"/>
<protein>
    <submittedName>
        <fullName evidence="2">Phosphoribosyltransferase family protein</fullName>
    </submittedName>
</protein>
<dbReference type="InterPro" id="IPR000836">
    <property type="entry name" value="PRTase_dom"/>
</dbReference>
<keyword evidence="2" id="KW-0808">Transferase</keyword>
<sequence length="440" mass="46252">MRFTDRTDAGRRLAAAVQHLRDEEPVVLGLPRGGVPVAFEVARALGAPLDVIVVRKLGVPYQPELAFGAIGEGGVRVLNDDVVRHCGVEPDHIAAVERAERQELERRARRYRGGRPASAGEAHTVIVVDDGIATGATAAAACQVVRAQGAARVVLAVPVAPPDAVRRLSAVADDVVCLSVQPLFGSVGEWYSDFSQTTDEEVAACLARAVADPARVRPAPVTTDVEVEAAGVRLAGDLARPEGASGLVMFAHGSGSSRHSPRNRAVAEVLQEAGLGTLLFDLLTPAEEADRNNVFDIGTLAGRLAGATRWLRDRESAPIGYFGASTGAAAALRAAADDPEIGAVVSRGGRPDLAGPRLDDVRAPTLLIVGGADVMVLDLNRAAQAQLRCENRLEIVPGATHLFEEPGALDRVADLARQWFTTHLTAGSDPPTSARRTPHH</sequence>
<dbReference type="Gene3D" id="3.30.1310.20">
    <property type="entry name" value="PRTase-like"/>
    <property type="match status" value="1"/>
</dbReference>
<accession>A0ABV4SL38</accession>
<evidence type="ECO:0000259" key="1">
    <source>
        <dbReference type="Pfam" id="PF00156"/>
    </source>
</evidence>
<dbReference type="InterPro" id="IPR026555">
    <property type="entry name" value="NSL3/Tex30"/>
</dbReference>
<dbReference type="Gene3D" id="3.40.50.2020">
    <property type="match status" value="1"/>
</dbReference>
<dbReference type="GO" id="GO:0016757">
    <property type="term" value="F:glycosyltransferase activity"/>
    <property type="evidence" value="ECO:0007669"/>
    <property type="project" value="UniProtKB-KW"/>
</dbReference>
<dbReference type="Proteomes" id="UP001571476">
    <property type="component" value="Unassembled WGS sequence"/>
</dbReference>
<feature type="domain" description="Phosphoribosyltransferase" evidence="1">
    <location>
        <begin position="11"/>
        <end position="178"/>
    </location>
</feature>
<keyword evidence="3" id="KW-1185">Reference proteome</keyword>
<dbReference type="Gene3D" id="3.40.50.1820">
    <property type="entry name" value="alpha/beta hydrolase"/>
    <property type="match status" value="1"/>
</dbReference>
<reference evidence="2 3" key="1">
    <citation type="submission" date="2024-08" db="EMBL/GenBank/DDBJ databases">
        <title>Genome sequence of Streptomyces aureus CACIA-1.46HGO.</title>
        <authorList>
            <person name="Evangelista-Martinez Z."/>
        </authorList>
    </citation>
    <scope>NUCLEOTIDE SEQUENCE [LARGE SCALE GENOMIC DNA]</scope>
    <source>
        <strain evidence="2 3">CACIA-1.46HGO</strain>
    </source>
</reference>
<dbReference type="InterPro" id="IPR029058">
    <property type="entry name" value="AB_hydrolase_fold"/>
</dbReference>
<dbReference type="EMBL" id="JBGOSP010000011">
    <property type="protein sequence ID" value="MFA3838916.1"/>
    <property type="molecule type" value="Genomic_DNA"/>
</dbReference>
<dbReference type="SUPFAM" id="SSF53474">
    <property type="entry name" value="alpha/beta-Hydrolases"/>
    <property type="match status" value="1"/>
</dbReference>
<dbReference type="InterPro" id="IPR029057">
    <property type="entry name" value="PRTase-like"/>
</dbReference>
<name>A0ABV4SL38_9ACTN</name>
<keyword evidence="2" id="KW-0328">Glycosyltransferase</keyword>
<dbReference type="Pfam" id="PF00156">
    <property type="entry name" value="Pribosyltran"/>
    <property type="match status" value="1"/>
</dbReference>
<comment type="caution">
    <text evidence="2">The sequence shown here is derived from an EMBL/GenBank/DDBJ whole genome shotgun (WGS) entry which is preliminary data.</text>
</comment>
<dbReference type="PANTHER" id="PTHR13136:SF11">
    <property type="entry name" value="TESTIS-EXPRESSED PROTEIN 30"/>
    <property type="match status" value="1"/>
</dbReference>
<organism evidence="2 3">
    <name type="scientific">Streptomyces aureus</name>
    <dbReference type="NCBI Taxonomy" id="193461"/>
    <lineage>
        <taxon>Bacteria</taxon>
        <taxon>Bacillati</taxon>
        <taxon>Actinomycetota</taxon>
        <taxon>Actinomycetes</taxon>
        <taxon>Kitasatosporales</taxon>
        <taxon>Streptomycetaceae</taxon>
        <taxon>Streptomyces</taxon>
    </lineage>
</organism>
<evidence type="ECO:0000313" key="3">
    <source>
        <dbReference type="Proteomes" id="UP001571476"/>
    </source>
</evidence>
<dbReference type="SUPFAM" id="SSF53271">
    <property type="entry name" value="PRTase-like"/>
    <property type="match status" value="1"/>
</dbReference>
<dbReference type="CDD" id="cd06223">
    <property type="entry name" value="PRTases_typeI"/>
    <property type="match status" value="1"/>
</dbReference>
<dbReference type="RefSeq" id="WP_372563868.1">
    <property type="nucleotide sequence ID" value="NZ_JBGOSP010000011.1"/>
</dbReference>
<evidence type="ECO:0000313" key="2">
    <source>
        <dbReference type="EMBL" id="MFA3838916.1"/>
    </source>
</evidence>